<dbReference type="Proteomes" id="UP000283832">
    <property type="component" value="Unassembled WGS sequence"/>
</dbReference>
<evidence type="ECO:0000256" key="3">
    <source>
        <dbReference type="ARBA" id="ARBA00023163"/>
    </source>
</evidence>
<evidence type="ECO:0000256" key="2">
    <source>
        <dbReference type="ARBA" id="ARBA00023125"/>
    </source>
</evidence>
<dbReference type="Pfam" id="PF00356">
    <property type="entry name" value="LacI"/>
    <property type="match status" value="1"/>
</dbReference>
<feature type="region of interest" description="Disordered" evidence="4">
    <location>
        <begin position="151"/>
        <end position="194"/>
    </location>
</feature>
<proteinExistence type="predicted"/>
<dbReference type="InterPro" id="IPR010982">
    <property type="entry name" value="Lambda_DNA-bd_dom_sf"/>
</dbReference>
<dbReference type="PANTHER" id="PTHR30146:SF109">
    <property type="entry name" value="HTH-TYPE TRANSCRIPTIONAL REGULATOR GALS"/>
    <property type="match status" value="1"/>
</dbReference>
<keyword evidence="1" id="KW-0805">Transcription regulation</keyword>
<dbReference type="SMART" id="SM00354">
    <property type="entry name" value="HTH_LACI"/>
    <property type="match status" value="1"/>
</dbReference>
<dbReference type="SUPFAM" id="SSF47413">
    <property type="entry name" value="lambda repressor-like DNA-binding domains"/>
    <property type="match status" value="1"/>
</dbReference>
<dbReference type="CDD" id="cd01392">
    <property type="entry name" value="HTH_LacI"/>
    <property type="match status" value="1"/>
</dbReference>
<dbReference type="RefSeq" id="WP_119574148.1">
    <property type="nucleotide sequence ID" value="NZ_QXEC01000006.1"/>
</dbReference>
<dbReference type="InterPro" id="IPR028082">
    <property type="entry name" value="Peripla_BP_I"/>
</dbReference>
<feature type="domain" description="HTH lacI-type" evidence="5">
    <location>
        <begin position="11"/>
        <end position="65"/>
    </location>
</feature>
<keyword evidence="7" id="KW-1185">Reference proteome</keyword>
<evidence type="ECO:0000313" key="6">
    <source>
        <dbReference type="EMBL" id="RIV39336.1"/>
    </source>
</evidence>
<feature type="compositionally biased region" description="Basic and acidic residues" evidence="4">
    <location>
        <begin position="155"/>
        <end position="174"/>
    </location>
</feature>
<gene>
    <name evidence="6" type="ORF">D2L64_08340</name>
</gene>
<dbReference type="AlphaFoldDB" id="A0A418MWZ0"/>
<accession>A0A418MWZ0</accession>
<reference evidence="6 7" key="1">
    <citation type="submission" date="2018-08" db="EMBL/GenBank/DDBJ databases">
        <title>Jishengella sp. nov., isolated from a root of Azadirachta indica A. Juss. var. siamensis Valenton.</title>
        <authorList>
            <person name="Kuncharoen N."/>
            <person name="Tanasupawat S."/>
            <person name="Kudo T."/>
            <person name="Ohkuma M."/>
        </authorList>
    </citation>
    <scope>NUCLEOTIDE SEQUENCE [LARGE SCALE GENOMIC DNA]</scope>
    <source>
        <strain evidence="6 7">AZ1-13</strain>
    </source>
</reference>
<organism evidence="6 7">
    <name type="scientific">Micromonospora radicis</name>
    <dbReference type="NCBI Taxonomy" id="1894971"/>
    <lineage>
        <taxon>Bacteria</taxon>
        <taxon>Bacillati</taxon>
        <taxon>Actinomycetota</taxon>
        <taxon>Actinomycetes</taxon>
        <taxon>Micromonosporales</taxon>
        <taxon>Micromonosporaceae</taxon>
        <taxon>Micromonospora</taxon>
    </lineage>
</organism>
<comment type="caution">
    <text evidence="6">The sequence shown here is derived from an EMBL/GenBank/DDBJ whole genome shotgun (WGS) entry which is preliminary data.</text>
</comment>
<dbReference type="PROSITE" id="PS50932">
    <property type="entry name" value="HTH_LACI_2"/>
    <property type="match status" value="1"/>
</dbReference>
<dbReference type="EMBL" id="QXEC01000006">
    <property type="protein sequence ID" value="RIV39336.1"/>
    <property type="molecule type" value="Genomic_DNA"/>
</dbReference>
<dbReference type="Gene3D" id="3.40.50.2300">
    <property type="match status" value="1"/>
</dbReference>
<dbReference type="GO" id="GO:0003700">
    <property type="term" value="F:DNA-binding transcription factor activity"/>
    <property type="evidence" value="ECO:0007669"/>
    <property type="project" value="TreeGrafter"/>
</dbReference>
<dbReference type="SUPFAM" id="SSF53822">
    <property type="entry name" value="Periplasmic binding protein-like I"/>
    <property type="match status" value="1"/>
</dbReference>
<dbReference type="InterPro" id="IPR000843">
    <property type="entry name" value="HTH_LacI"/>
</dbReference>
<dbReference type="PANTHER" id="PTHR30146">
    <property type="entry name" value="LACI-RELATED TRANSCRIPTIONAL REPRESSOR"/>
    <property type="match status" value="1"/>
</dbReference>
<evidence type="ECO:0000256" key="1">
    <source>
        <dbReference type="ARBA" id="ARBA00023015"/>
    </source>
</evidence>
<dbReference type="Gene3D" id="1.10.260.40">
    <property type="entry name" value="lambda repressor-like DNA-binding domains"/>
    <property type="match status" value="1"/>
</dbReference>
<dbReference type="GO" id="GO:0000976">
    <property type="term" value="F:transcription cis-regulatory region binding"/>
    <property type="evidence" value="ECO:0007669"/>
    <property type="project" value="TreeGrafter"/>
</dbReference>
<sequence>MGVWGTRRSFATLTDVARHAGVSVTTASKAVNGQRKVSAETRARVLAAARELSFTPNPMAGGLISGRSGTVGLIGYDSYSIQRFILLGAESALSDVDLWVITTDTQGDTGRLQSLIGMMRHRKVDGVLMVGNNNDPTPAVGERLSVRRRQLPACRESRHGRDHRGDHGDAERAPCHWPAGDDLQQVGVPGARSA</sequence>
<keyword evidence="2" id="KW-0238">DNA-binding</keyword>
<protein>
    <submittedName>
        <fullName evidence="6">LacI family transcriptional regulator</fullName>
    </submittedName>
</protein>
<evidence type="ECO:0000256" key="4">
    <source>
        <dbReference type="SAM" id="MobiDB-lite"/>
    </source>
</evidence>
<evidence type="ECO:0000313" key="7">
    <source>
        <dbReference type="Proteomes" id="UP000283832"/>
    </source>
</evidence>
<keyword evidence="3" id="KW-0804">Transcription</keyword>
<name>A0A418MWZ0_9ACTN</name>
<evidence type="ECO:0000259" key="5">
    <source>
        <dbReference type="PROSITE" id="PS50932"/>
    </source>
</evidence>
<dbReference type="PROSITE" id="PS00356">
    <property type="entry name" value="HTH_LACI_1"/>
    <property type="match status" value="1"/>
</dbReference>